<accession>A0A0D1ZGW9</accession>
<keyword evidence="1" id="KW-0805">Transcription regulation</keyword>
<feature type="compositionally biased region" description="Basic and acidic residues" evidence="4">
    <location>
        <begin position="120"/>
        <end position="137"/>
    </location>
</feature>
<evidence type="ECO:0000313" key="6">
    <source>
        <dbReference type="EMBL" id="KIW12207.1"/>
    </source>
</evidence>
<evidence type="ECO:0000256" key="4">
    <source>
        <dbReference type="SAM" id="MobiDB-lite"/>
    </source>
</evidence>
<keyword evidence="7" id="KW-1185">Reference proteome</keyword>
<protein>
    <recommendedName>
        <fullName evidence="5">Xylanolytic transcriptional activator regulatory domain-containing protein</fullName>
    </recommendedName>
</protein>
<dbReference type="GO" id="GO:0006351">
    <property type="term" value="P:DNA-templated transcription"/>
    <property type="evidence" value="ECO:0007669"/>
    <property type="project" value="InterPro"/>
</dbReference>
<dbReference type="InterPro" id="IPR007219">
    <property type="entry name" value="XnlR_reg_dom"/>
</dbReference>
<dbReference type="VEuPathDB" id="FungiDB:PV08_09483"/>
<dbReference type="HOGENOM" id="CLU_004804_2_2_1"/>
<dbReference type="SMART" id="SM00906">
    <property type="entry name" value="Fungal_trans"/>
    <property type="match status" value="1"/>
</dbReference>
<keyword evidence="2" id="KW-0804">Transcription</keyword>
<proteinExistence type="predicted"/>
<dbReference type="OrthoDB" id="6509908at2759"/>
<dbReference type="PANTHER" id="PTHR47840:SF1">
    <property type="entry name" value="ZN(II)2CYS6 TRANSCRIPTION FACTOR (EUROFUNG)"/>
    <property type="match status" value="1"/>
</dbReference>
<dbReference type="Pfam" id="PF04082">
    <property type="entry name" value="Fungal_trans"/>
    <property type="match status" value="1"/>
</dbReference>
<dbReference type="RefSeq" id="XP_016232423.1">
    <property type="nucleotide sequence ID" value="XM_016383800.1"/>
</dbReference>
<dbReference type="EMBL" id="KN847498">
    <property type="protein sequence ID" value="KIW12207.1"/>
    <property type="molecule type" value="Genomic_DNA"/>
</dbReference>
<dbReference type="AlphaFoldDB" id="A0A0D1ZGW9"/>
<evidence type="ECO:0000256" key="3">
    <source>
        <dbReference type="ARBA" id="ARBA00023242"/>
    </source>
</evidence>
<keyword evidence="3" id="KW-0539">Nucleus</keyword>
<reference evidence="6 7" key="1">
    <citation type="submission" date="2015-01" db="EMBL/GenBank/DDBJ databases">
        <title>The Genome Sequence of Exophiala spinifera CBS89968.</title>
        <authorList>
            <consortium name="The Broad Institute Genomics Platform"/>
            <person name="Cuomo C."/>
            <person name="de Hoog S."/>
            <person name="Gorbushina A."/>
            <person name="Stielow B."/>
            <person name="Teixiera M."/>
            <person name="Abouelleil A."/>
            <person name="Chapman S.B."/>
            <person name="Priest M."/>
            <person name="Young S.K."/>
            <person name="Wortman J."/>
            <person name="Nusbaum C."/>
            <person name="Birren B."/>
        </authorList>
    </citation>
    <scope>NUCLEOTIDE SEQUENCE [LARGE SCALE GENOMIC DNA]</scope>
    <source>
        <strain evidence="6 7">CBS 89968</strain>
    </source>
</reference>
<dbReference type="PANTHER" id="PTHR47840">
    <property type="entry name" value="ZN(II)2CYS6 TRANSCRIPTION FACTOR (EUROFUNG)-RELATED"/>
    <property type="match status" value="1"/>
</dbReference>
<dbReference type="GeneID" id="27336566"/>
<gene>
    <name evidence="6" type="ORF">PV08_09483</name>
</gene>
<evidence type="ECO:0000313" key="7">
    <source>
        <dbReference type="Proteomes" id="UP000053328"/>
    </source>
</evidence>
<feature type="compositionally biased region" description="Polar residues" evidence="4">
    <location>
        <begin position="138"/>
        <end position="147"/>
    </location>
</feature>
<dbReference type="CDD" id="cd12148">
    <property type="entry name" value="fungal_TF_MHR"/>
    <property type="match status" value="1"/>
</dbReference>
<evidence type="ECO:0000256" key="2">
    <source>
        <dbReference type="ARBA" id="ARBA00023163"/>
    </source>
</evidence>
<dbReference type="GO" id="GO:0008270">
    <property type="term" value="F:zinc ion binding"/>
    <property type="evidence" value="ECO:0007669"/>
    <property type="project" value="InterPro"/>
</dbReference>
<name>A0A0D1ZGW9_9EURO</name>
<evidence type="ECO:0000256" key="1">
    <source>
        <dbReference type="ARBA" id="ARBA00023015"/>
    </source>
</evidence>
<organism evidence="6 7">
    <name type="scientific">Exophiala spinifera</name>
    <dbReference type="NCBI Taxonomy" id="91928"/>
    <lineage>
        <taxon>Eukaryota</taxon>
        <taxon>Fungi</taxon>
        <taxon>Dikarya</taxon>
        <taxon>Ascomycota</taxon>
        <taxon>Pezizomycotina</taxon>
        <taxon>Eurotiomycetes</taxon>
        <taxon>Chaetothyriomycetidae</taxon>
        <taxon>Chaetothyriales</taxon>
        <taxon>Herpotrichiellaceae</taxon>
        <taxon>Exophiala</taxon>
    </lineage>
</organism>
<dbReference type="GO" id="GO:0003677">
    <property type="term" value="F:DNA binding"/>
    <property type="evidence" value="ECO:0007669"/>
    <property type="project" value="InterPro"/>
</dbReference>
<evidence type="ECO:0000259" key="5">
    <source>
        <dbReference type="SMART" id="SM00906"/>
    </source>
</evidence>
<feature type="region of interest" description="Disordered" evidence="4">
    <location>
        <begin position="111"/>
        <end position="149"/>
    </location>
</feature>
<dbReference type="Proteomes" id="UP000053328">
    <property type="component" value="Unassembled WGS sequence"/>
</dbReference>
<sequence>MNSFPKLRRGTKSCYECEAVPVRHGFLETNAISLLGRRRKVKCIFTGDNKKCEECYARGATCVEQGKVPAQAVLAPTRAGKSPGSHRDPSAYSLRERVARIEAFIESSLKGQNSVVPSEHSSDESNQRAGSPKDRTPGEQTELSTARSAEDSAVLSLFNNSIITRVHQQQETSIRSETLPSSQTNSTFDPTRYSLLNLLPVEPDLNTLIDLSQDWWRRAPHRFPELFESHVPTDIRTELSRKLSLPDPTETIKVTLWTLISAERLSPDIFQKPTFDDPAAIVNLSSQVLPAIERFVLQNDEAARTLEGLECLLLLSGYYCNIGKLRKSWHICRRALEYAVSEGLHRGLSLIRSTDLTPQGAEYRHAHLWQSICFRDRYLSMILGLPYGIPSSYLWTQNPQASTADEQHGHKFYSFMASIVSQVIDRNHQSLSEDTWLTTLKIDQELEGHVKRMDRMDPRWWDFSSEALSVYSREANLERFEAHTLKHFIRALLHLPFMLKSTGRGLYQYSYDTTVGSSLQGLATYKVLRVDLALDPYLCTTFDFQAFIMSVLLTLHLITQYQGEGSKPTREDDAAWDVVRNTTKILQQASQDARDSNAVSKQAVPVLQMLMRAARPDRSGGPCPYGFDTGVSCKVTIPCFGEIKIAPGKRGPRCLVDCPRTKTSTSTIGFNGVPVGSTSEGADVSSTPMPMPMPVPMPMPTESARPADAAEYDHMIMSLDNVVAFPRLAWGWGNDMVDYHPTQAEMPNVTPDAWTWTGNGLSVGSDLQQEWDLDFFGP</sequence>
<feature type="domain" description="Xylanolytic transcriptional activator regulatory" evidence="5">
    <location>
        <begin position="328"/>
        <end position="406"/>
    </location>
</feature>
<dbReference type="STRING" id="91928.A0A0D1ZGW9"/>